<accession>A0AAD7FU54</accession>
<gene>
    <name evidence="1" type="ORF">FB45DRAFT_1023086</name>
</gene>
<keyword evidence="2" id="KW-1185">Reference proteome</keyword>
<dbReference type="EMBL" id="JARKIF010000005">
    <property type="protein sequence ID" value="KAJ7638280.1"/>
    <property type="molecule type" value="Genomic_DNA"/>
</dbReference>
<evidence type="ECO:0000313" key="1">
    <source>
        <dbReference type="EMBL" id="KAJ7638280.1"/>
    </source>
</evidence>
<name>A0AAD7FU54_9AGAR</name>
<proteinExistence type="predicted"/>
<protein>
    <submittedName>
        <fullName evidence="1">Uncharacterized protein</fullName>
    </submittedName>
</protein>
<organism evidence="1 2">
    <name type="scientific">Roridomyces roridus</name>
    <dbReference type="NCBI Taxonomy" id="1738132"/>
    <lineage>
        <taxon>Eukaryota</taxon>
        <taxon>Fungi</taxon>
        <taxon>Dikarya</taxon>
        <taxon>Basidiomycota</taxon>
        <taxon>Agaricomycotina</taxon>
        <taxon>Agaricomycetes</taxon>
        <taxon>Agaricomycetidae</taxon>
        <taxon>Agaricales</taxon>
        <taxon>Marasmiineae</taxon>
        <taxon>Mycenaceae</taxon>
        <taxon>Roridomyces</taxon>
    </lineage>
</organism>
<sequence>MSTTKFHEQKRRATLNSWLENGGLTSSSNFTLLAPKLYRVFVTWTLLQLIGRLHAHGRTRANEGRMDASELQPALLDLVNRDDEDSMEKARKVIALIDSGGMGFFWTAVHRISRYLEPLAVTLNVTQGANTPLDHVLITVAILCHLRQPKRDQDFYILVVFLNPYLRAFLLNEEIHFLSRIGLYHVLKRMYARVLKLDDALKIYKQKVALSEFKNIFKADTLVLMNAIRRGVKGELALLAAPILCTIANLGANKRAFSLLDIRRQDTKLLDPVRAQIPPRQARHCQEIPGL</sequence>
<reference evidence="1" key="1">
    <citation type="submission" date="2023-03" db="EMBL/GenBank/DDBJ databases">
        <title>Massive genome expansion in bonnet fungi (Mycena s.s.) driven by repeated elements and novel gene families across ecological guilds.</title>
        <authorList>
            <consortium name="Lawrence Berkeley National Laboratory"/>
            <person name="Harder C.B."/>
            <person name="Miyauchi S."/>
            <person name="Viragh M."/>
            <person name="Kuo A."/>
            <person name="Thoen E."/>
            <person name="Andreopoulos B."/>
            <person name="Lu D."/>
            <person name="Skrede I."/>
            <person name="Drula E."/>
            <person name="Henrissat B."/>
            <person name="Morin E."/>
            <person name="Kohler A."/>
            <person name="Barry K."/>
            <person name="LaButti K."/>
            <person name="Morin E."/>
            <person name="Salamov A."/>
            <person name="Lipzen A."/>
            <person name="Mereny Z."/>
            <person name="Hegedus B."/>
            <person name="Baldrian P."/>
            <person name="Stursova M."/>
            <person name="Weitz H."/>
            <person name="Taylor A."/>
            <person name="Grigoriev I.V."/>
            <person name="Nagy L.G."/>
            <person name="Martin F."/>
            <person name="Kauserud H."/>
        </authorList>
    </citation>
    <scope>NUCLEOTIDE SEQUENCE</scope>
    <source>
        <strain evidence="1">9284</strain>
    </source>
</reference>
<dbReference type="Proteomes" id="UP001221142">
    <property type="component" value="Unassembled WGS sequence"/>
</dbReference>
<dbReference type="AlphaFoldDB" id="A0AAD7FU54"/>
<comment type="caution">
    <text evidence="1">The sequence shown here is derived from an EMBL/GenBank/DDBJ whole genome shotgun (WGS) entry which is preliminary data.</text>
</comment>
<evidence type="ECO:0000313" key="2">
    <source>
        <dbReference type="Proteomes" id="UP001221142"/>
    </source>
</evidence>